<evidence type="ECO:0000256" key="5">
    <source>
        <dbReference type="ARBA" id="ARBA00022917"/>
    </source>
</evidence>
<feature type="binding site" evidence="8">
    <location>
        <begin position="20"/>
        <end position="21"/>
    </location>
    <ligand>
        <name>ATP</name>
        <dbReference type="ChEBI" id="CHEBI:30616"/>
    </ligand>
</feature>
<keyword evidence="5 8" id="KW-0648">Protein biosynthesis</keyword>
<keyword evidence="11" id="KW-1185">Reference proteome</keyword>
<dbReference type="Pfam" id="PF00579">
    <property type="entry name" value="tRNA-synt_1b"/>
    <property type="match status" value="1"/>
</dbReference>
<keyword evidence="6 8" id="KW-0030">Aminoacyl-tRNA synthetase</keyword>
<evidence type="ECO:0000256" key="4">
    <source>
        <dbReference type="ARBA" id="ARBA00022840"/>
    </source>
</evidence>
<comment type="similarity">
    <text evidence="1 8 9">Belongs to the class-I aminoacyl-tRNA synthetase family.</text>
</comment>
<dbReference type="EMBL" id="ATND01000001">
    <property type="protein sequence ID" value="EPP38530.1"/>
    <property type="molecule type" value="Genomic_DNA"/>
</dbReference>
<dbReference type="InterPro" id="IPR002306">
    <property type="entry name" value="Trp-tRNA-ligase"/>
</dbReference>
<dbReference type="InterPro" id="IPR002305">
    <property type="entry name" value="aa-tRNA-synth_Ic"/>
</dbReference>
<accession>A0ABP2X6S6</accession>
<keyword evidence="4 8" id="KW-0067">ATP-binding</keyword>
<evidence type="ECO:0000256" key="8">
    <source>
        <dbReference type="HAMAP-Rule" id="MF_00140"/>
    </source>
</evidence>
<dbReference type="RefSeq" id="WP_020355654.1">
    <property type="nucleotide sequence ID" value="NZ_KE360587.1"/>
</dbReference>
<keyword evidence="8" id="KW-0963">Cytoplasm</keyword>
<evidence type="ECO:0000256" key="6">
    <source>
        <dbReference type="ARBA" id="ARBA00023146"/>
    </source>
</evidence>
<dbReference type="NCBIfam" id="TIGR00233">
    <property type="entry name" value="trpS"/>
    <property type="match status" value="1"/>
</dbReference>
<comment type="caution">
    <text evidence="10">The sequence shown here is derived from an EMBL/GenBank/DDBJ whole genome shotgun (WGS) entry which is preliminary data.</text>
</comment>
<name>A0ABP2X6S6_9CHLA</name>
<dbReference type="Proteomes" id="UP000014821">
    <property type="component" value="Unassembled WGS sequence"/>
</dbReference>
<dbReference type="CDD" id="cd00806">
    <property type="entry name" value="TrpRS_core"/>
    <property type="match status" value="1"/>
</dbReference>
<dbReference type="PRINTS" id="PR01039">
    <property type="entry name" value="TRNASYNTHTRP"/>
</dbReference>
<feature type="binding site" evidence="8">
    <location>
        <position position="144"/>
    </location>
    <ligand>
        <name>L-tryptophan</name>
        <dbReference type="ChEBI" id="CHEBI:57912"/>
    </ligand>
</feature>
<gene>
    <name evidence="8 10" type="primary">trpS</name>
    <name evidence="10" type="ORF">CP10881SC42_0171</name>
</gene>
<feature type="binding site" evidence="8">
    <location>
        <position position="194"/>
    </location>
    <ligand>
        <name>ATP</name>
        <dbReference type="ChEBI" id="CHEBI:30616"/>
    </ligand>
</feature>
<dbReference type="InterPro" id="IPR050203">
    <property type="entry name" value="Trp-tRNA_synthetase"/>
</dbReference>
<protein>
    <recommendedName>
        <fullName evidence="8">Tryptophan--tRNA ligase</fullName>
        <ecNumber evidence="8">6.1.1.2</ecNumber>
    </recommendedName>
    <alternativeName>
        <fullName evidence="8">Tryptophanyl-tRNA synthetase</fullName>
        <shortName evidence="8">TrpRS</shortName>
    </alternativeName>
</protein>
<comment type="subunit">
    <text evidence="8">Homodimer.</text>
</comment>
<dbReference type="Gene3D" id="3.40.50.620">
    <property type="entry name" value="HUPs"/>
    <property type="match status" value="1"/>
</dbReference>
<dbReference type="EC" id="6.1.1.2" evidence="8"/>
<evidence type="ECO:0000313" key="10">
    <source>
        <dbReference type="EMBL" id="EPP38530.1"/>
    </source>
</evidence>
<organism evidence="10 11">
    <name type="scientific">Chlamydia avium</name>
    <dbReference type="NCBI Taxonomy" id="1457141"/>
    <lineage>
        <taxon>Bacteria</taxon>
        <taxon>Pseudomonadati</taxon>
        <taxon>Chlamydiota</taxon>
        <taxon>Chlamydiia</taxon>
        <taxon>Chlamydiales</taxon>
        <taxon>Chlamydiaceae</taxon>
        <taxon>Chlamydia/Chlamydophila group</taxon>
        <taxon>Chlamydia</taxon>
    </lineage>
</organism>
<feature type="binding site" evidence="8">
    <location>
        <begin position="202"/>
        <end position="206"/>
    </location>
    <ligand>
        <name>ATP</name>
        <dbReference type="ChEBI" id="CHEBI:30616"/>
    </ligand>
</feature>
<reference evidence="10" key="1">
    <citation type="submission" date="2013-04" db="EMBL/GenBank/DDBJ databases">
        <title>Genome sequence of Chlamydia psittaci 10_881_SC42.</title>
        <authorList>
            <person name="Huot-Creasy H."/>
            <person name="McCracken C.L."/>
            <person name="Humphries M."/>
            <person name="Sachse K."/>
            <person name="Laroucau K."/>
            <person name="Bavoil P."/>
            <person name="Myers G.S."/>
        </authorList>
    </citation>
    <scope>NUCLEOTIDE SEQUENCE [LARGE SCALE GENOMIC DNA]</scope>
    <source>
        <strain evidence="10">10_881_SC42</strain>
    </source>
</reference>
<comment type="catalytic activity">
    <reaction evidence="7 8">
        <text>tRNA(Trp) + L-tryptophan + ATP = L-tryptophyl-tRNA(Trp) + AMP + diphosphate + H(+)</text>
        <dbReference type="Rhea" id="RHEA:24080"/>
        <dbReference type="Rhea" id="RHEA-COMP:9671"/>
        <dbReference type="Rhea" id="RHEA-COMP:9705"/>
        <dbReference type="ChEBI" id="CHEBI:15378"/>
        <dbReference type="ChEBI" id="CHEBI:30616"/>
        <dbReference type="ChEBI" id="CHEBI:33019"/>
        <dbReference type="ChEBI" id="CHEBI:57912"/>
        <dbReference type="ChEBI" id="CHEBI:78442"/>
        <dbReference type="ChEBI" id="CHEBI:78535"/>
        <dbReference type="ChEBI" id="CHEBI:456215"/>
        <dbReference type="EC" id="6.1.1.2"/>
    </reaction>
</comment>
<feature type="binding site" evidence="8">
    <location>
        <begin position="12"/>
        <end position="14"/>
    </location>
    <ligand>
        <name>ATP</name>
        <dbReference type="ChEBI" id="CHEBI:30616"/>
    </ligand>
</feature>
<dbReference type="Gene3D" id="1.10.240.10">
    <property type="entry name" value="Tyrosyl-Transfer RNA Synthetase"/>
    <property type="match status" value="1"/>
</dbReference>
<evidence type="ECO:0000313" key="11">
    <source>
        <dbReference type="Proteomes" id="UP000014821"/>
    </source>
</evidence>
<comment type="function">
    <text evidence="8">Catalyzes the attachment of tryptophan to tRNA(Trp).</text>
</comment>
<feature type="binding site" evidence="8">
    <location>
        <begin position="156"/>
        <end position="158"/>
    </location>
    <ligand>
        <name>ATP</name>
        <dbReference type="ChEBI" id="CHEBI:30616"/>
    </ligand>
</feature>
<dbReference type="SUPFAM" id="SSF52374">
    <property type="entry name" value="Nucleotidylyl transferase"/>
    <property type="match status" value="1"/>
</dbReference>
<evidence type="ECO:0000256" key="2">
    <source>
        <dbReference type="ARBA" id="ARBA00022598"/>
    </source>
</evidence>
<evidence type="ECO:0000256" key="1">
    <source>
        <dbReference type="ARBA" id="ARBA00005594"/>
    </source>
</evidence>
<dbReference type="GO" id="GO:0004830">
    <property type="term" value="F:tryptophan-tRNA ligase activity"/>
    <property type="evidence" value="ECO:0007669"/>
    <property type="project" value="UniProtKB-EC"/>
</dbReference>
<feature type="short sequence motif" description="'HIGH' region" evidence="8">
    <location>
        <begin position="13"/>
        <end position="21"/>
    </location>
</feature>
<evidence type="ECO:0000256" key="9">
    <source>
        <dbReference type="RuleBase" id="RU363036"/>
    </source>
</evidence>
<sequence length="351" mass="39762">MNKKQRVLTGDRPTGKLHLGHWVGSIKNRLALQNNPNYDCFFIIADLHVLTTKIRKEQILNVDNHIYEVLADWLSVGIDPSKSTIYLQSAIPEIYELHLLFSMLISINRVMGIPSLKEMAKHAAIEEGGLSLGLVSYPVLQSADILLAKAQIVPVGKDNEAHIELARDIARNFNRLYGEVFPEPTVLQGDLTSLVGIDGLGKMSKSANNAIYLSDEDQVIREKIRKMYTDPNRIHATTPGRVEGNPLFIYHDIFNPNKDEVEEFKTRYRQGRIKDVEVKARLAEAIILFLQPIKEKRAELLAKPQVLHTALQQGTETMRNVAKATMEEVHDTLGLSHKWRSRLSKTHAYDF</sequence>
<keyword evidence="2 8" id="KW-0436">Ligase</keyword>
<dbReference type="PANTHER" id="PTHR43766">
    <property type="entry name" value="TRYPTOPHAN--TRNA LIGASE, MITOCHONDRIAL"/>
    <property type="match status" value="1"/>
</dbReference>
<feature type="short sequence motif" description="'KMSKS' region" evidence="8">
    <location>
        <begin position="202"/>
        <end position="206"/>
    </location>
</feature>
<dbReference type="PANTHER" id="PTHR43766:SF1">
    <property type="entry name" value="TRYPTOPHAN--TRNA LIGASE, MITOCHONDRIAL"/>
    <property type="match status" value="1"/>
</dbReference>
<dbReference type="InterPro" id="IPR024109">
    <property type="entry name" value="Trp-tRNA-ligase_bac-type"/>
</dbReference>
<comment type="subcellular location">
    <subcellularLocation>
        <location evidence="8">Cytoplasm</location>
    </subcellularLocation>
</comment>
<dbReference type="InterPro" id="IPR014729">
    <property type="entry name" value="Rossmann-like_a/b/a_fold"/>
</dbReference>
<keyword evidence="3 8" id="KW-0547">Nucleotide-binding</keyword>
<evidence type="ECO:0000256" key="3">
    <source>
        <dbReference type="ARBA" id="ARBA00022741"/>
    </source>
</evidence>
<evidence type="ECO:0000256" key="7">
    <source>
        <dbReference type="ARBA" id="ARBA00049929"/>
    </source>
</evidence>
<proteinExistence type="inferred from homology"/>
<dbReference type="HAMAP" id="MF_00140_B">
    <property type="entry name" value="Trp_tRNA_synth_B"/>
    <property type="match status" value="1"/>
</dbReference>